<dbReference type="Proteomes" id="UP001172054">
    <property type="component" value="Unassembled WGS sequence"/>
</dbReference>
<evidence type="ECO:0000313" key="2">
    <source>
        <dbReference type="Proteomes" id="UP001172054"/>
    </source>
</evidence>
<evidence type="ECO:0000313" key="1">
    <source>
        <dbReference type="EMBL" id="MDN7228274.1"/>
    </source>
</evidence>
<dbReference type="Pfam" id="PF06475">
    <property type="entry name" value="Glycolipid_bind"/>
    <property type="match status" value="1"/>
</dbReference>
<dbReference type="InterPro" id="IPR009467">
    <property type="entry name" value="Glycolipid-bd_prot_put"/>
</dbReference>
<accession>A0ABT8MTP6</accession>
<organism evidence="1 2">
    <name type="scientific">Planococcus liqunii</name>
    <dbReference type="NCBI Taxonomy" id="3058394"/>
    <lineage>
        <taxon>Bacteria</taxon>
        <taxon>Bacillati</taxon>
        <taxon>Bacillota</taxon>
        <taxon>Bacilli</taxon>
        <taxon>Bacillales</taxon>
        <taxon>Caryophanaceae</taxon>
        <taxon>Planococcus</taxon>
    </lineage>
</organism>
<name>A0ABT8MTP6_9BACL</name>
<gene>
    <name evidence="1" type="ORF">QWY15_13300</name>
</gene>
<comment type="caution">
    <text evidence="1">The sequence shown here is derived from an EMBL/GenBank/DDBJ whole genome shotgun (WGS) entry which is preliminary data.</text>
</comment>
<dbReference type="SUPFAM" id="SSF159275">
    <property type="entry name" value="PA1994-like"/>
    <property type="match status" value="1"/>
</dbReference>
<reference evidence="1 2" key="1">
    <citation type="submission" date="2023-06" db="EMBL/GenBank/DDBJ databases">
        <title>Novel species in genus Planococcus.</title>
        <authorList>
            <person name="Ning S."/>
        </authorList>
    </citation>
    <scope>NUCLEOTIDE SEQUENCE [LARGE SCALE GENOMIC DNA]</scope>
    <source>
        <strain evidence="1 2">N064</strain>
    </source>
</reference>
<dbReference type="RefSeq" id="WP_301726726.1">
    <property type="nucleotide sequence ID" value="NZ_JAUJWW010000005.1"/>
</dbReference>
<protein>
    <submittedName>
        <fullName evidence="1">Glycolipid-binding domain-containing protein</fullName>
    </submittedName>
</protein>
<sequence>MCSNEIVWENKETFGCEYLKCLITDTAVHAESTVIYLGPGAPVQLDYQIEMDRSWRTKLVNIYSKSGQSLQLNSIDSGKWADKNGTIMAELDGAVDVDLSATPFTNSLPVNRFNWKPNQQRVLEMVYISAPSLEVFKMKQTYTFIELKGEVRIFNFKSPGFESFISVDEKGFVVDYPGLFVRRR</sequence>
<dbReference type="EMBL" id="JAUJWW010000005">
    <property type="protein sequence ID" value="MDN7228274.1"/>
    <property type="molecule type" value="Genomic_DNA"/>
</dbReference>
<proteinExistence type="predicted"/>
<keyword evidence="2" id="KW-1185">Reference proteome</keyword>